<organism evidence="14 15">
    <name type="scientific">Durio zibethinus</name>
    <name type="common">Durian</name>
    <dbReference type="NCBI Taxonomy" id="66656"/>
    <lineage>
        <taxon>Eukaryota</taxon>
        <taxon>Viridiplantae</taxon>
        <taxon>Streptophyta</taxon>
        <taxon>Embryophyta</taxon>
        <taxon>Tracheophyta</taxon>
        <taxon>Spermatophyta</taxon>
        <taxon>Magnoliopsida</taxon>
        <taxon>eudicotyledons</taxon>
        <taxon>Gunneridae</taxon>
        <taxon>Pentapetalae</taxon>
        <taxon>rosids</taxon>
        <taxon>malvids</taxon>
        <taxon>Malvales</taxon>
        <taxon>Malvaceae</taxon>
        <taxon>Helicteroideae</taxon>
        <taxon>Durio</taxon>
    </lineage>
</organism>
<dbReference type="AlphaFoldDB" id="A0A6P6B0T1"/>
<keyword evidence="8" id="KW-0010">Activator</keyword>
<evidence type="ECO:0000256" key="12">
    <source>
        <dbReference type="SAM" id="Phobius"/>
    </source>
</evidence>
<proteinExistence type="predicted"/>
<evidence type="ECO:0000256" key="1">
    <source>
        <dbReference type="ARBA" id="ARBA00004123"/>
    </source>
</evidence>
<dbReference type="PANTHER" id="PTHR31744">
    <property type="entry name" value="PROTEIN CUP-SHAPED COTYLEDON 2-RELATED"/>
    <property type="match status" value="1"/>
</dbReference>
<dbReference type="GO" id="GO:0005634">
    <property type="term" value="C:nucleus"/>
    <property type="evidence" value="ECO:0007669"/>
    <property type="project" value="UniProtKB-SubCell"/>
</dbReference>
<feature type="domain" description="NAC" evidence="13">
    <location>
        <begin position="5"/>
        <end position="151"/>
    </location>
</feature>
<evidence type="ECO:0000256" key="2">
    <source>
        <dbReference type="ARBA" id="ARBA00004167"/>
    </source>
</evidence>
<dbReference type="OrthoDB" id="990297at2759"/>
<dbReference type="PROSITE" id="PS51005">
    <property type="entry name" value="NAC"/>
    <property type="match status" value="1"/>
</dbReference>
<keyword evidence="14" id="KW-1185">Reference proteome</keyword>
<feature type="region of interest" description="Disordered" evidence="11">
    <location>
        <begin position="373"/>
        <end position="400"/>
    </location>
</feature>
<keyword evidence="3 12" id="KW-0812">Transmembrane</keyword>
<dbReference type="RefSeq" id="XP_022770665.1">
    <property type="nucleotide sequence ID" value="XM_022914930.1"/>
</dbReference>
<evidence type="ECO:0000256" key="11">
    <source>
        <dbReference type="SAM" id="MobiDB-lite"/>
    </source>
</evidence>
<gene>
    <name evidence="15" type="primary">LOC111313992</name>
</gene>
<keyword evidence="4 12" id="KW-1133">Transmembrane helix</keyword>
<dbReference type="SUPFAM" id="SSF101941">
    <property type="entry name" value="NAC domain"/>
    <property type="match status" value="1"/>
</dbReference>
<dbReference type="GO" id="GO:0016020">
    <property type="term" value="C:membrane"/>
    <property type="evidence" value="ECO:0007669"/>
    <property type="project" value="UniProtKB-SubCell"/>
</dbReference>
<dbReference type="KEGG" id="dzi:111313992"/>
<keyword evidence="9" id="KW-0804">Transcription</keyword>
<evidence type="ECO:0000256" key="8">
    <source>
        <dbReference type="ARBA" id="ARBA00023159"/>
    </source>
</evidence>
<evidence type="ECO:0000256" key="9">
    <source>
        <dbReference type="ARBA" id="ARBA00023163"/>
    </source>
</evidence>
<dbReference type="InterPro" id="IPR003441">
    <property type="entry name" value="NAC-dom"/>
</dbReference>
<keyword evidence="7 12" id="KW-0472">Membrane</keyword>
<dbReference type="GO" id="GO:0006355">
    <property type="term" value="P:regulation of DNA-templated transcription"/>
    <property type="evidence" value="ECO:0007669"/>
    <property type="project" value="InterPro"/>
</dbReference>
<dbReference type="InterPro" id="IPR036093">
    <property type="entry name" value="NAC_dom_sf"/>
</dbReference>
<dbReference type="PANTHER" id="PTHR31744:SF216">
    <property type="entry name" value="NAC TRANSCRIPTION FACTOR"/>
    <property type="match status" value="1"/>
</dbReference>
<keyword evidence="10" id="KW-0539">Nucleus</keyword>
<evidence type="ECO:0000256" key="6">
    <source>
        <dbReference type="ARBA" id="ARBA00023125"/>
    </source>
</evidence>
<dbReference type="GO" id="GO:0000976">
    <property type="term" value="F:transcription cis-regulatory region binding"/>
    <property type="evidence" value="ECO:0007669"/>
    <property type="project" value="UniProtKB-ARBA"/>
</dbReference>
<evidence type="ECO:0000313" key="14">
    <source>
        <dbReference type="Proteomes" id="UP000515121"/>
    </source>
</evidence>
<dbReference type="GeneID" id="111313992"/>
<protein>
    <submittedName>
        <fullName evidence="15">NAC domain-containing protein 45-like isoform X1</fullName>
    </submittedName>
</protein>
<evidence type="ECO:0000256" key="7">
    <source>
        <dbReference type="ARBA" id="ARBA00023136"/>
    </source>
</evidence>
<feature type="region of interest" description="Disordered" evidence="11">
    <location>
        <begin position="155"/>
        <end position="175"/>
    </location>
</feature>
<dbReference type="Pfam" id="PF02365">
    <property type="entry name" value="NAM"/>
    <property type="match status" value="1"/>
</dbReference>
<evidence type="ECO:0000256" key="4">
    <source>
        <dbReference type="ARBA" id="ARBA00022989"/>
    </source>
</evidence>
<evidence type="ECO:0000256" key="3">
    <source>
        <dbReference type="ARBA" id="ARBA00022692"/>
    </source>
</evidence>
<evidence type="ECO:0000256" key="10">
    <source>
        <dbReference type="ARBA" id="ARBA00023242"/>
    </source>
</evidence>
<dbReference type="Gene3D" id="2.170.150.80">
    <property type="entry name" value="NAC domain"/>
    <property type="match status" value="1"/>
</dbReference>
<evidence type="ECO:0000313" key="15">
    <source>
        <dbReference type="RefSeq" id="XP_022770665.1"/>
    </source>
</evidence>
<dbReference type="Proteomes" id="UP000515121">
    <property type="component" value="Unplaced"/>
</dbReference>
<keyword evidence="5" id="KW-0805">Transcription regulation</keyword>
<sequence>MNISLDIGFRFLPPDEEIINYFLLNKLKGYHDRTRHIREVELVKQEPWELAALSIIKSRYAEWLFFYKLNKISEGRNDRATEAGYWKSTGQDRVIRYGGRVIGTKKSLVFYKGRTPRGVKTDWIMHEYRATADFVPRNADSSYAVGCLRNKAAENSENSISNDGQPSTHFAASSSRNNAVRVKSMEVVPQLQINNMDYEIAWQTQMEDQDIFDYDLDYRLSQLNDLFDSAVTNNDQNRMEGISLEDLPPYDDLVDDEQNEWQHQFDTTIEEERNFMTSLFPGQDHQHSYAEVGHPLRRDYRAPYYAEDSRDTDPKWANAWCDPIVRMSGQGHSKGFNQQRMENGVRHDEILIMDSTVDSATVTAYENDCHESVREEQSVNSRTCKSQYEPRSHMSVVQRHPTSVELQVKSSGRAVSRDMTRESSVRCPVVELVQNKKSIVQSNKGLKMDRDRNAKLDLNSTSKGSADSVRKRSFNYLVMSQLSSKPNPPLVHVGNVLLGVILFIVVVREVMFLR</sequence>
<keyword evidence="6" id="KW-0238">DNA-binding</keyword>
<reference evidence="15" key="1">
    <citation type="submission" date="2025-08" db="UniProtKB">
        <authorList>
            <consortium name="RefSeq"/>
        </authorList>
    </citation>
    <scope>IDENTIFICATION</scope>
    <source>
        <tissue evidence="15">Fruit stalk</tissue>
    </source>
</reference>
<evidence type="ECO:0000256" key="5">
    <source>
        <dbReference type="ARBA" id="ARBA00023015"/>
    </source>
</evidence>
<accession>A0A6P6B0T1</accession>
<feature type="transmembrane region" description="Helical" evidence="12">
    <location>
        <begin position="489"/>
        <end position="507"/>
    </location>
</feature>
<comment type="subcellular location">
    <subcellularLocation>
        <location evidence="2">Membrane</location>
        <topology evidence="2">Single-pass membrane protein</topology>
    </subcellularLocation>
    <subcellularLocation>
        <location evidence="1">Nucleus</location>
    </subcellularLocation>
</comment>
<evidence type="ECO:0000259" key="13">
    <source>
        <dbReference type="PROSITE" id="PS51005"/>
    </source>
</evidence>
<name>A0A6P6B0T1_DURZI</name>